<dbReference type="OrthoDB" id="9812991at2"/>
<dbReference type="KEGG" id="otm:OSB_10420"/>
<evidence type="ECO:0000256" key="4">
    <source>
        <dbReference type="ARBA" id="ARBA00022989"/>
    </source>
</evidence>
<dbReference type="GO" id="GO:0016020">
    <property type="term" value="C:membrane"/>
    <property type="evidence" value="ECO:0007669"/>
    <property type="project" value="UniProtKB-SubCell"/>
</dbReference>
<proteinExistence type="inferred from homology"/>
<dbReference type="RefSeq" id="WP_049833975.1">
    <property type="nucleotide sequence ID" value="NZ_CP012160.1"/>
</dbReference>
<comment type="function">
    <text evidence="6">HflC and HflK could regulate a protease.</text>
</comment>
<name>A0A0K0Y3V3_9RHOB</name>
<keyword evidence="7" id="KW-0378">Hydrolase</keyword>
<dbReference type="Proteomes" id="UP000067444">
    <property type="component" value="Chromosome"/>
</dbReference>
<dbReference type="InterPro" id="IPR001107">
    <property type="entry name" value="Band_7"/>
</dbReference>
<gene>
    <name evidence="7" type="primary">hflC</name>
    <name evidence="7" type="ORF">OSB_10420</name>
</gene>
<comment type="subcellular location">
    <subcellularLocation>
        <location evidence="1">Membrane</location>
        <topology evidence="1">Single-pass membrane protein</topology>
    </subcellularLocation>
</comment>
<reference evidence="7 8" key="1">
    <citation type="journal article" date="2015" name="Genome Announc.">
        <title>Closed Genome Sequence of Octadecabacter temperatus SB1, the First Mesophilic Species of the Genus Octadecabacter.</title>
        <authorList>
            <person name="Voget S."/>
            <person name="Billerbeck S."/>
            <person name="Simon M."/>
            <person name="Daniel R."/>
        </authorList>
    </citation>
    <scope>NUCLEOTIDE SEQUENCE [LARGE SCALE GENOMIC DNA]</scope>
    <source>
        <strain evidence="7 8">SB1</strain>
    </source>
</reference>
<dbReference type="EMBL" id="CP012160">
    <property type="protein sequence ID" value="AKS45600.1"/>
    <property type="molecule type" value="Genomic_DNA"/>
</dbReference>
<dbReference type="PANTHER" id="PTHR42911:SF1">
    <property type="entry name" value="MODULATOR OF FTSH PROTEASE HFLC"/>
    <property type="match status" value="1"/>
</dbReference>
<evidence type="ECO:0000256" key="1">
    <source>
        <dbReference type="ARBA" id="ARBA00004167"/>
    </source>
</evidence>
<comment type="similarity">
    <text evidence="2 6">Belongs to the band 7/mec-2 family. HflC subfamily.</text>
</comment>
<dbReference type="GO" id="GO:0006508">
    <property type="term" value="P:proteolysis"/>
    <property type="evidence" value="ECO:0007669"/>
    <property type="project" value="UniProtKB-KW"/>
</dbReference>
<evidence type="ECO:0000256" key="5">
    <source>
        <dbReference type="ARBA" id="ARBA00023136"/>
    </source>
</evidence>
<dbReference type="AlphaFoldDB" id="A0A0K0Y3V3"/>
<dbReference type="CDD" id="cd03405">
    <property type="entry name" value="SPFH_HflC"/>
    <property type="match status" value="1"/>
</dbReference>
<dbReference type="PIRSF" id="PIRSF005651">
    <property type="entry name" value="HflC"/>
    <property type="match status" value="1"/>
</dbReference>
<dbReference type="PATRIC" id="fig|1458307.3.peg.1056"/>
<dbReference type="PANTHER" id="PTHR42911">
    <property type="entry name" value="MODULATOR OF FTSH PROTEASE HFLC"/>
    <property type="match status" value="1"/>
</dbReference>
<keyword evidence="7" id="KW-0645">Protease</keyword>
<keyword evidence="8" id="KW-1185">Reference proteome</keyword>
<dbReference type="SMART" id="SM00244">
    <property type="entry name" value="PHB"/>
    <property type="match status" value="1"/>
</dbReference>
<dbReference type="Gene3D" id="3.30.479.30">
    <property type="entry name" value="Band 7 domain"/>
    <property type="match status" value="1"/>
</dbReference>
<dbReference type="InterPro" id="IPR010200">
    <property type="entry name" value="HflC"/>
</dbReference>
<dbReference type="STRING" id="1458307.OSB_10420"/>
<dbReference type="InterPro" id="IPR036013">
    <property type="entry name" value="Band_7/SPFH_dom_sf"/>
</dbReference>
<evidence type="ECO:0000256" key="2">
    <source>
        <dbReference type="ARBA" id="ARBA00007862"/>
    </source>
</evidence>
<protein>
    <recommendedName>
        <fullName evidence="6">Protein HflC</fullName>
    </recommendedName>
</protein>
<evidence type="ECO:0000313" key="7">
    <source>
        <dbReference type="EMBL" id="AKS45600.1"/>
    </source>
</evidence>
<accession>A0A0K0Y3V3</accession>
<evidence type="ECO:0000256" key="3">
    <source>
        <dbReference type="ARBA" id="ARBA00022692"/>
    </source>
</evidence>
<evidence type="ECO:0000313" key="8">
    <source>
        <dbReference type="Proteomes" id="UP000067444"/>
    </source>
</evidence>
<keyword evidence="3" id="KW-0812">Transmembrane</keyword>
<dbReference type="Pfam" id="PF01145">
    <property type="entry name" value="Band_7"/>
    <property type="match status" value="1"/>
</dbReference>
<keyword evidence="4" id="KW-1133">Transmembrane helix</keyword>
<dbReference type="SUPFAM" id="SSF117892">
    <property type="entry name" value="Band 7/SPFH domain"/>
    <property type="match status" value="1"/>
</dbReference>
<keyword evidence="5" id="KW-0472">Membrane</keyword>
<sequence length="295" mass="32972">MNKSLFILPVIVILIVAALSSIFIVDEREKALVLRFGRVVQTVEDPGLNFRMPMIDQVITYDDRIISIDMAAQEVIPSDDRRLSVDAFARYRIVDLERVRQATGAGGDQAIAIADQRLERILNAQTRTVLGEVTSGDILSTDRDALMLRIRNAAIAEASALGIEVIDVRLKRTDLPSQNLERTFERMVSERQREAEDERARGREAATRITALADRTVVELESDANREARIVEGEADAQSNAIFAQAYGQDVEFFEFYRSLEAYRTGLASGNARLVMTPPDDFFDYLRSPTGNAGE</sequence>
<organism evidence="7 8">
    <name type="scientific">Octadecabacter temperatus</name>
    <dbReference type="NCBI Taxonomy" id="1458307"/>
    <lineage>
        <taxon>Bacteria</taxon>
        <taxon>Pseudomonadati</taxon>
        <taxon>Pseudomonadota</taxon>
        <taxon>Alphaproteobacteria</taxon>
        <taxon>Rhodobacterales</taxon>
        <taxon>Roseobacteraceae</taxon>
        <taxon>Octadecabacter</taxon>
    </lineage>
</organism>
<evidence type="ECO:0000256" key="6">
    <source>
        <dbReference type="PIRNR" id="PIRNR005651"/>
    </source>
</evidence>
<dbReference type="GO" id="GO:0008233">
    <property type="term" value="F:peptidase activity"/>
    <property type="evidence" value="ECO:0007669"/>
    <property type="project" value="UniProtKB-KW"/>
</dbReference>